<evidence type="ECO:0000313" key="10">
    <source>
        <dbReference type="EMBL" id="GAK54730.1"/>
    </source>
</evidence>
<evidence type="ECO:0000259" key="9">
    <source>
        <dbReference type="PROSITE" id="PS51635"/>
    </source>
</evidence>
<dbReference type="Gene3D" id="3.40.50.2300">
    <property type="match status" value="1"/>
</dbReference>
<evidence type="ECO:0000256" key="2">
    <source>
        <dbReference type="ARBA" id="ARBA00022801"/>
    </source>
</evidence>
<evidence type="ECO:0000256" key="5">
    <source>
        <dbReference type="PROSITE-ProRule" id="PRU00169"/>
    </source>
</evidence>
<dbReference type="InterPro" id="IPR018488">
    <property type="entry name" value="cNMP-bd_CS"/>
</dbReference>
<dbReference type="SUPFAM" id="SSF52172">
    <property type="entry name" value="CheY-like"/>
    <property type="match status" value="1"/>
</dbReference>
<dbReference type="InterPro" id="IPR018490">
    <property type="entry name" value="cNMP-bd_dom_sf"/>
</dbReference>
<dbReference type="PROSITE" id="PS00889">
    <property type="entry name" value="CNMP_BINDING_2"/>
    <property type="match status" value="1"/>
</dbReference>
<dbReference type="SUPFAM" id="SSF52151">
    <property type="entry name" value="FabD/lysophospholipase-like"/>
    <property type="match status" value="1"/>
</dbReference>
<comment type="caution">
    <text evidence="6">Lacks conserved residue(s) required for the propagation of feature annotation.</text>
</comment>
<dbReference type="Gene3D" id="3.40.1090.10">
    <property type="entry name" value="Cytosolic phospholipase A2 catalytic domain"/>
    <property type="match status" value="1"/>
</dbReference>
<dbReference type="InterPro" id="IPR016035">
    <property type="entry name" value="Acyl_Trfase/lysoPLipase"/>
</dbReference>
<feature type="domain" description="Cyclic nucleotide-binding" evidence="7">
    <location>
        <begin position="160"/>
        <end position="262"/>
    </location>
</feature>
<dbReference type="SMART" id="SM00448">
    <property type="entry name" value="REC"/>
    <property type="match status" value="1"/>
</dbReference>
<feature type="short sequence motif" description="DGA/G" evidence="6">
    <location>
        <begin position="686"/>
        <end position="688"/>
    </location>
</feature>
<accession>A0A081BTJ9</accession>
<dbReference type="PANTHER" id="PTHR14226">
    <property type="entry name" value="NEUROPATHY TARGET ESTERASE/SWISS CHEESE D.MELANOGASTER"/>
    <property type="match status" value="1"/>
</dbReference>
<dbReference type="InterPro" id="IPR050301">
    <property type="entry name" value="NTE"/>
</dbReference>
<dbReference type="PROSITE" id="PS50042">
    <property type="entry name" value="CNMP_BINDING_3"/>
    <property type="match status" value="1"/>
</dbReference>
<evidence type="ECO:0000256" key="6">
    <source>
        <dbReference type="PROSITE-ProRule" id="PRU01161"/>
    </source>
</evidence>
<dbReference type="GO" id="GO:0004622">
    <property type="term" value="F:phosphatidylcholine lysophospholipase activity"/>
    <property type="evidence" value="ECO:0007669"/>
    <property type="project" value="UniProtKB-ARBA"/>
</dbReference>
<dbReference type="Pfam" id="PF00027">
    <property type="entry name" value="cNMP_binding"/>
    <property type="match status" value="1"/>
</dbReference>
<dbReference type="Proteomes" id="UP000030700">
    <property type="component" value="Unassembled WGS sequence"/>
</dbReference>
<keyword evidence="11" id="KW-1185">Reference proteome</keyword>
<dbReference type="InterPro" id="IPR001789">
    <property type="entry name" value="Sig_transdc_resp-reg_receiver"/>
</dbReference>
<dbReference type="EMBL" id="DF820462">
    <property type="protein sequence ID" value="GAK54730.1"/>
    <property type="molecule type" value="Genomic_DNA"/>
</dbReference>
<dbReference type="CDD" id="cd07205">
    <property type="entry name" value="Pat_PNPLA6_PNPLA7_NTE1_like"/>
    <property type="match status" value="1"/>
</dbReference>
<gene>
    <name evidence="10" type="ORF">U14_06018</name>
</gene>
<dbReference type="Pfam" id="PF00072">
    <property type="entry name" value="Response_reg"/>
    <property type="match status" value="1"/>
</dbReference>
<dbReference type="AlphaFoldDB" id="A0A081BTJ9"/>
<feature type="active site" description="Proton acceptor" evidence="6">
    <location>
        <position position="686"/>
    </location>
</feature>
<sequence>MKSQQGRSREKNFIICVDDEQSILNQLSTQLDEAFGDLCMIEYAESAEEALALMEDIEKDGGSTLVVISDQVMPGMKGDEFLEIVNSRFPGVRKVLLTGYAGLESAMYAINHADLDRYLEKPWDRQEFLAIVQQLLGAVVESPISESVFRVREAIQNVQMFRDLSLDAVDLIADKLQLVTFAKDTVIFKINDPADCLYIIKSGEVKVVAGEDETDEVLAYLGRGSYFGEMALLTGEPRSASIITTMDAELFMLTKQDFDQLLARHPSIAVTLSHVLSQRLRDLSIKRAGRQNKLICVINPLAETRGHDIVIHIAQRLVKETNGRVVLVDIAPIGEHIHSIREETPESKGAYWVIQNLDKIQGEELEKILPTDDNGVKFFVPPLQKEPPLSTYIVQLLSLFKEFYNFVLIHVKADADLHDDILKVVEQSNTVLYLLKQPETRQEGEQETVLLRMLHQEQPNLMKKTELVVLREMPDSSFSEQLCAFVDRTRIHYLRVGEQAQMLFRPSSKTIVSVSEPTPQAQRDVSRIARRLGNVSVGLVLGGGGARAYAHLGILKVLEEEHIPVDLIAGTSMGAFLGALYVMGKSVDEILDISQGAWKRLNSPFSWTLPRVAFIKGKRIDRLVHDIFGDTLIEDLPLPFFCVAADLVSGQEVVLSSGKLYKAILATGALPAFFEPVRIKNMFLVDGGVVNNVPGDVLKKQGIDMVIAVDVTPEREVHLVSKQNSSEVVALPPRQRLLSYLKYLKTRYGTILLPRIIMRVIAIEGLEITRNKSRYFDIHIKPNLEKFDLFDFRRLPDIVNIGEQTGRQEIEKIRQTIASLKRSNEDQKKG</sequence>
<feature type="short sequence motif" description="GXSXG" evidence="6">
    <location>
        <begin position="570"/>
        <end position="574"/>
    </location>
</feature>
<dbReference type="InterPro" id="IPR027417">
    <property type="entry name" value="P-loop_NTPase"/>
</dbReference>
<dbReference type="HOGENOM" id="CLU_000960_1_3_0"/>
<reference evidence="10" key="1">
    <citation type="journal article" date="2015" name="PeerJ">
        <title>First genomic representation of candidate bacterial phylum KSB3 points to enhanced environmental sensing as a trigger of wastewater bulking.</title>
        <authorList>
            <person name="Sekiguchi Y."/>
            <person name="Ohashi A."/>
            <person name="Parks D.H."/>
            <person name="Yamauchi T."/>
            <person name="Tyson G.W."/>
            <person name="Hugenholtz P."/>
        </authorList>
    </citation>
    <scope>NUCLEOTIDE SEQUENCE [LARGE SCALE GENOMIC DNA]</scope>
</reference>
<name>A0A081BTJ9_9BACT</name>
<dbReference type="InterPro" id="IPR002641">
    <property type="entry name" value="PNPLA_dom"/>
</dbReference>
<dbReference type="Gene3D" id="2.60.120.10">
    <property type="entry name" value="Jelly Rolls"/>
    <property type="match status" value="1"/>
</dbReference>
<dbReference type="InterPro" id="IPR000595">
    <property type="entry name" value="cNMP-bd_dom"/>
</dbReference>
<dbReference type="GO" id="GO:0016042">
    <property type="term" value="P:lipid catabolic process"/>
    <property type="evidence" value="ECO:0007669"/>
    <property type="project" value="UniProtKB-UniRule"/>
</dbReference>
<dbReference type="SMART" id="SM00100">
    <property type="entry name" value="cNMP"/>
    <property type="match status" value="1"/>
</dbReference>
<feature type="modified residue" description="4-aspartylphosphate" evidence="5">
    <location>
        <position position="70"/>
    </location>
</feature>
<protein>
    <submittedName>
        <fullName evidence="10">Esterase</fullName>
    </submittedName>
</protein>
<comment type="similarity">
    <text evidence="1">Belongs to the NTE family.</text>
</comment>
<keyword evidence="3 6" id="KW-0442">Lipid degradation</keyword>
<feature type="active site" description="Nucleophile" evidence="6">
    <location>
        <position position="572"/>
    </location>
</feature>
<keyword evidence="5" id="KW-0597">Phosphoprotein</keyword>
<dbReference type="CDD" id="cd00038">
    <property type="entry name" value="CAP_ED"/>
    <property type="match status" value="1"/>
</dbReference>
<keyword evidence="4 6" id="KW-0443">Lipid metabolism</keyword>
<proteinExistence type="inferred from homology"/>
<evidence type="ECO:0000256" key="4">
    <source>
        <dbReference type="ARBA" id="ARBA00023098"/>
    </source>
</evidence>
<organism evidence="10">
    <name type="scientific">Candidatus Moduliflexus flocculans</name>
    <dbReference type="NCBI Taxonomy" id="1499966"/>
    <lineage>
        <taxon>Bacteria</taxon>
        <taxon>Candidatus Moduliflexota</taxon>
        <taxon>Candidatus Moduliflexia</taxon>
        <taxon>Candidatus Moduliflexales</taxon>
        <taxon>Candidatus Moduliflexaceae</taxon>
    </lineage>
</organism>
<dbReference type="InterPro" id="IPR014710">
    <property type="entry name" value="RmlC-like_jellyroll"/>
</dbReference>
<dbReference type="STRING" id="1499966.U14_06018"/>
<dbReference type="Pfam" id="PF01734">
    <property type="entry name" value="Patatin"/>
    <property type="match status" value="1"/>
</dbReference>
<dbReference type="PANTHER" id="PTHR14226:SF76">
    <property type="entry name" value="NTE FAMILY PROTEIN RSSA"/>
    <property type="match status" value="1"/>
</dbReference>
<dbReference type="InterPro" id="IPR011006">
    <property type="entry name" value="CheY-like_superfamily"/>
</dbReference>
<keyword evidence="2 6" id="KW-0378">Hydrolase</keyword>
<evidence type="ECO:0000259" key="7">
    <source>
        <dbReference type="PROSITE" id="PS50042"/>
    </source>
</evidence>
<dbReference type="PROSITE" id="PS51635">
    <property type="entry name" value="PNPLA"/>
    <property type="match status" value="1"/>
</dbReference>
<evidence type="ECO:0000313" key="11">
    <source>
        <dbReference type="Proteomes" id="UP000030700"/>
    </source>
</evidence>
<feature type="domain" description="PNPLA" evidence="9">
    <location>
        <begin position="539"/>
        <end position="699"/>
    </location>
</feature>
<feature type="domain" description="Response regulatory" evidence="8">
    <location>
        <begin position="13"/>
        <end position="136"/>
    </location>
</feature>
<dbReference type="PROSITE" id="PS50110">
    <property type="entry name" value="RESPONSE_REGULATORY"/>
    <property type="match status" value="1"/>
</dbReference>
<dbReference type="Gene3D" id="3.40.50.300">
    <property type="entry name" value="P-loop containing nucleotide triphosphate hydrolases"/>
    <property type="match status" value="1"/>
</dbReference>
<evidence type="ECO:0000259" key="8">
    <source>
        <dbReference type="PROSITE" id="PS50110"/>
    </source>
</evidence>
<dbReference type="GO" id="GO:0000160">
    <property type="term" value="P:phosphorelay signal transduction system"/>
    <property type="evidence" value="ECO:0007669"/>
    <property type="project" value="InterPro"/>
</dbReference>
<evidence type="ECO:0000256" key="3">
    <source>
        <dbReference type="ARBA" id="ARBA00022963"/>
    </source>
</evidence>
<evidence type="ECO:0000256" key="1">
    <source>
        <dbReference type="ARBA" id="ARBA00006636"/>
    </source>
</evidence>
<dbReference type="SUPFAM" id="SSF51206">
    <property type="entry name" value="cAMP-binding domain-like"/>
    <property type="match status" value="1"/>
</dbReference>